<evidence type="ECO:0000313" key="2">
    <source>
        <dbReference type="EMBL" id="EEF48457.1"/>
    </source>
</evidence>
<feature type="region of interest" description="Disordered" evidence="1">
    <location>
        <begin position="1"/>
        <end position="33"/>
    </location>
</feature>
<keyword evidence="3" id="KW-1185">Reference proteome</keyword>
<organism evidence="2 3">
    <name type="scientific">Ricinus communis</name>
    <name type="common">Castor bean</name>
    <dbReference type="NCBI Taxonomy" id="3988"/>
    <lineage>
        <taxon>Eukaryota</taxon>
        <taxon>Viridiplantae</taxon>
        <taxon>Streptophyta</taxon>
        <taxon>Embryophyta</taxon>
        <taxon>Tracheophyta</taxon>
        <taxon>Spermatophyta</taxon>
        <taxon>Magnoliopsida</taxon>
        <taxon>eudicotyledons</taxon>
        <taxon>Gunneridae</taxon>
        <taxon>Pentapetalae</taxon>
        <taxon>rosids</taxon>
        <taxon>fabids</taxon>
        <taxon>Malpighiales</taxon>
        <taxon>Euphorbiaceae</taxon>
        <taxon>Acalyphoideae</taxon>
        <taxon>Acalypheae</taxon>
        <taxon>Ricinus</taxon>
    </lineage>
</organism>
<gene>
    <name evidence="2" type="ORF">RCOM_1033820</name>
</gene>
<dbReference type="EMBL" id="EQ973783">
    <property type="protein sequence ID" value="EEF48457.1"/>
    <property type="molecule type" value="Genomic_DNA"/>
</dbReference>
<proteinExistence type="predicted"/>
<sequence length="128" mass="14400">MARFKTSVEKKTKMAASRAQQLQQEQEDSIDLRSPFSYSLPPVLALPALTTGEIIYDGRNPSVDMKKPSLQVKLANRKGTNFMLVGTFRIFHEQRQGGIDNEIHGHSVLNTCEAAWTKMHNSKQKVAE</sequence>
<protein>
    <submittedName>
        <fullName evidence="2">Uncharacterized protein</fullName>
    </submittedName>
</protein>
<evidence type="ECO:0000313" key="3">
    <source>
        <dbReference type="Proteomes" id="UP000008311"/>
    </source>
</evidence>
<accession>B9RJF5</accession>
<dbReference type="InParanoid" id="B9RJF5"/>
<feature type="compositionally biased region" description="Basic and acidic residues" evidence="1">
    <location>
        <begin position="1"/>
        <end position="12"/>
    </location>
</feature>
<name>B9RJF5_RICCO</name>
<evidence type="ECO:0000256" key="1">
    <source>
        <dbReference type="SAM" id="MobiDB-lite"/>
    </source>
</evidence>
<reference evidence="3" key="1">
    <citation type="journal article" date="2010" name="Nat. Biotechnol.">
        <title>Draft genome sequence of the oilseed species Ricinus communis.</title>
        <authorList>
            <person name="Chan A.P."/>
            <person name="Crabtree J."/>
            <person name="Zhao Q."/>
            <person name="Lorenzi H."/>
            <person name="Orvis J."/>
            <person name="Puiu D."/>
            <person name="Melake-Berhan A."/>
            <person name="Jones K.M."/>
            <person name="Redman J."/>
            <person name="Chen G."/>
            <person name="Cahoon E.B."/>
            <person name="Gedil M."/>
            <person name="Stanke M."/>
            <person name="Haas B.J."/>
            <person name="Wortman J.R."/>
            <person name="Fraser-Liggett C.M."/>
            <person name="Ravel J."/>
            <person name="Rabinowicz P.D."/>
        </authorList>
    </citation>
    <scope>NUCLEOTIDE SEQUENCE [LARGE SCALE GENOMIC DNA]</scope>
    <source>
        <strain evidence="3">cv. Hale</strain>
    </source>
</reference>
<dbReference type="Proteomes" id="UP000008311">
    <property type="component" value="Unassembled WGS sequence"/>
</dbReference>
<dbReference type="AlphaFoldDB" id="B9RJF5"/>